<reference evidence="2" key="2">
    <citation type="submission" date="2017-02" db="EMBL/GenBank/DDBJ databases">
        <title>Sunflower complete genome.</title>
        <authorList>
            <person name="Langlade N."/>
            <person name="Munos S."/>
        </authorList>
    </citation>
    <scope>NUCLEOTIDE SEQUENCE [LARGE SCALE GENOMIC DNA]</scope>
    <source>
        <tissue evidence="2">Leaves</tissue>
    </source>
</reference>
<proteinExistence type="predicted"/>
<dbReference type="InParanoid" id="A0A251SGH4"/>
<dbReference type="Proteomes" id="UP000215914">
    <property type="component" value="Chromosome 15"/>
</dbReference>
<accession>A0A251SGH4</accession>
<evidence type="ECO:0000313" key="2">
    <source>
        <dbReference type="EMBL" id="OTF96550.1"/>
    </source>
</evidence>
<dbReference type="AlphaFoldDB" id="A0A251SGH4"/>
<sequence>MIFTSDSSRLMISGHDRMIYITGGFTPKNSNVLILSTSSNQVYAVDVEAKKLGEWSMHNSFLLPEGYHDFLGEVIGLTFPSSTNSSIVIMAMCFIDFGMPVDKDDRKVNGHDLSTLKKLKRKLS</sequence>
<dbReference type="Gramene" id="mRNA:HanXRQr2_Chr15g0717191">
    <property type="protein sequence ID" value="mRNA:HanXRQr2_Chr15g0717191"/>
    <property type="gene ID" value="HanXRQr2_Chr15g0717191"/>
</dbReference>
<evidence type="ECO:0000313" key="1">
    <source>
        <dbReference type="EMBL" id="KAF5766591.1"/>
    </source>
</evidence>
<dbReference type="PANTHER" id="PTHR45086">
    <property type="entry name" value="WD REPEAT-CONTAINING PROTEIN PCN"/>
    <property type="match status" value="1"/>
</dbReference>
<name>A0A251SGH4_HELAN</name>
<dbReference type="EMBL" id="MNCJ02000330">
    <property type="protein sequence ID" value="KAF5766591.1"/>
    <property type="molecule type" value="Genomic_DNA"/>
</dbReference>
<dbReference type="EMBL" id="CM007904">
    <property type="protein sequence ID" value="OTF96550.1"/>
    <property type="molecule type" value="Genomic_DNA"/>
</dbReference>
<dbReference type="PANTHER" id="PTHR45086:SF1">
    <property type="entry name" value="WD REPEAT-CONTAINING PROTEIN PCN"/>
    <property type="match status" value="1"/>
</dbReference>
<organism evidence="2 3">
    <name type="scientific">Helianthus annuus</name>
    <name type="common">Common sunflower</name>
    <dbReference type="NCBI Taxonomy" id="4232"/>
    <lineage>
        <taxon>Eukaryota</taxon>
        <taxon>Viridiplantae</taxon>
        <taxon>Streptophyta</taxon>
        <taxon>Embryophyta</taxon>
        <taxon>Tracheophyta</taxon>
        <taxon>Spermatophyta</taxon>
        <taxon>Magnoliopsida</taxon>
        <taxon>eudicotyledons</taxon>
        <taxon>Gunneridae</taxon>
        <taxon>Pentapetalae</taxon>
        <taxon>asterids</taxon>
        <taxon>campanulids</taxon>
        <taxon>Asterales</taxon>
        <taxon>Asteraceae</taxon>
        <taxon>Asteroideae</taxon>
        <taxon>Heliantheae alliance</taxon>
        <taxon>Heliantheae</taxon>
        <taxon>Helianthus</taxon>
    </lineage>
</organism>
<dbReference type="GO" id="GO:0010073">
    <property type="term" value="P:meristem maintenance"/>
    <property type="evidence" value="ECO:0007669"/>
    <property type="project" value="InterPro"/>
</dbReference>
<dbReference type="InterPro" id="IPR044622">
    <property type="entry name" value="PCN"/>
</dbReference>
<dbReference type="STRING" id="4232.A0A251SGH4"/>
<dbReference type="GO" id="GO:0035266">
    <property type="term" value="P:meristem growth"/>
    <property type="evidence" value="ECO:0007669"/>
    <property type="project" value="InterPro"/>
</dbReference>
<reference evidence="1 3" key="1">
    <citation type="journal article" date="2017" name="Nature">
        <title>The sunflower genome provides insights into oil metabolism, flowering and Asterid evolution.</title>
        <authorList>
            <person name="Badouin H."/>
            <person name="Gouzy J."/>
            <person name="Grassa C.J."/>
            <person name="Murat F."/>
            <person name="Staton S.E."/>
            <person name="Cottret L."/>
            <person name="Lelandais-Briere C."/>
            <person name="Owens G.L."/>
            <person name="Carrere S."/>
            <person name="Mayjonade B."/>
            <person name="Legrand L."/>
            <person name="Gill N."/>
            <person name="Kane N.C."/>
            <person name="Bowers J.E."/>
            <person name="Hubner S."/>
            <person name="Bellec A."/>
            <person name="Berard A."/>
            <person name="Berges H."/>
            <person name="Blanchet N."/>
            <person name="Boniface M.C."/>
            <person name="Brunel D."/>
            <person name="Catrice O."/>
            <person name="Chaidir N."/>
            <person name="Claudel C."/>
            <person name="Donnadieu C."/>
            <person name="Faraut T."/>
            <person name="Fievet G."/>
            <person name="Helmstetter N."/>
            <person name="King M."/>
            <person name="Knapp S.J."/>
            <person name="Lai Z."/>
            <person name="Le Paslier M.C."/>
            <person name="Lippi Y."/>
            <person name="Lorenzon L."/>
            <person name="Mandel J.R."/>
            <person name="Marage G."/>
            <person name="Marchand G."/>
            <person name="Marquand E."/>
            <person name="Bret-Mestries E."/>
            <person name="Morien E."/>
            <person name="Nambeesan S."/>
            <person name="Nguyen T."/>
            <person name="Pegot-Espagnet P."/>
            <person name="Pouilly N."/>
            <person name="Raftis F."/>
            <person name="Sallet E."/>
            <person name="Schiex T."/>
            <person name="Thomas J."/>
            <person name="Vandecasteele C."/>
            <person name="Vares D."/>
            <person name="Vear F."/>
            <person name="Vautrin S."/>
            <person name="Crespi M."/>
            <person name="Mangin B."/>
            <person name="Burke J.M."/>
            <person name="Salse J."/>
            <person name="Munos S."/>
            <person name="Vincourt P."/>
            <person name="Rieseberg L.H."/>
            <person name="Langlade N.B."/>
        </authorList>
    </citation>
    <scope>NUCLEOTIDE SEQUENCE [LARGE SCALE GENOMIC DNA]</scope>
    <source>
        <strain evidence="3">cv. SF193</strain>
        <tissue evidence="1">Leaves</tissue>
    </source>
</reference>
<evidence type="ECO:0000313" key="3">
    <source>
        <dbReference type="Proteomes" id="UP000215914"/>
    </source>
</evidence>
<gene>
    <name evidence="2" type="ORF">HannXRQ_Chr15g0495401</name>
    <name evidence="1" type="ORF">HanXRQr2_Chr15g0717191</name>
</gene>
<protein>
    <submittedName>
        <fullName evidence="2">Uncharacterized protein</fullName>
    </submittedName>
</protein>
<keyword evidence="3" id="KW-1185">Reference proteome</keyword>
<reference evidence="1" key="3">
    <citation type="submission" date="2020-06" db="EMBL/GenBank/DDBJ databases">
        <title>Helianthus annuus Genome sequencing and assembly Release 2.</title>
        <authorList>
            <person name="Gouzy J."/>
            <person name="Langlade N."/>
            <person name="Munos S."/>
        </authorList>
    </citation>
    <scope>NUCLEOTIDE SEQUENCE</scope>
    <source>
        <tissue evidence="1">Leaves</tissue>
    </source>
</reference>